<sequence>AILTELKVPPSHATTFLATWSPLCQFSPLLALSLLIALLPLPQLSPLPQVTPLIAPPTISWATSDSTTC</sequence>
<dbReference type="Proteomes" id="UP000800041">
    <property type="component" value="Unassembled WGS sequence"/>
</dbReference>
<reference evidence="1" key="1">
    <citation type="journal article" date="2020" name="Stud. Mycol.">
        <title>101 Dothideomycetes genomes: a test case for predicting lifestyles and emergence of pathogens.</title>
        <authorList>
            <person name="Haridas S."/>
            <person name="Albert R."/>
            <person name="Binder M."/>
            <person name="Bloem J."/>
            <person name="Labutti K."/>
            <person name="Salamov A."/>
            <person name="Andreopoulos B."/>
            <person name="Baker S."/>
            <person name="Barry K."/>
            <person name="Bills G."/>
            <person name="Bluhm B."/>
            <person name="Cannon C."/>
            <person name="Castanera R."/>
            <person name="Culley D."/>
            <person name="Daum C."/>
            <person name="Ezra D."/>
            <person name="Gonzalez J."/>
            <person name="Henrissat B."/>
            <person name="Kuo A."/>
            <person name="Liang C."/>
            <person name="Lipzen A."/>
            <person name="Lutzoni F."/>
            <person name="Magnuson J."/>
            <person name="Mondo S."/>
            <person name="Nolan M."/>
            <person name="Ohm R."/>
            <person name="Pangilinan J."/>
            <person name="Park H.-J."/>
            <person name="Ramirez L."/>
            <person name="Alfaro M."/>
            <person name="Sun H."/>
            <person name="Tritt A."/>
            <person name="Yoshinaga Y."/>
            <person name="Zwiers L.-H."/>
            <person name="Turgeon B."/>
            <person name="Goodwin S."/>
            <person name="Spatafora J."/>
            <person name="Crous P."/>
            <person name="Grigoriev I."/>
        </authorList>
    </citation>
    <scope>NUCLEOTIDE SEQUENCE</scope>
    <source>
        <strain evidence="1">CBS 113979</strain>
    </source>
</reference>
<gene>
    <name evidence="1" type="ORF">K402DRAFT_465986</name>
</gene>
<evidence type="ECO:0000313" key="2">
    <source>
        <dbReference type="Proteomes" id="UP000800041"/>
    </source>
</evidence>
<accession>A0A6G1GR16</accession>
<protein>
    <submittedName>
        <fullName evidence="1">Uncharacterized protein</fullName>
    </submittedName>
</protein>
<proteinExistence type="predicted"/>
<keyword evidence="2" id="KW-1185">Reference proteome</keyword>
<dbReference type="AlphaFoldDB" id="A0A6G1GR16"/>
<evidence type="ECO:0000313" key="1">
    <source>
        <dbReference type="EMBL" id="KAF1983385.1"/>
    </source>
</evidence>
<name>A0A6G1GR16_9PEZI</name>
<dbReference type="EMBL" id="ML977175">
    <property type="protein sequence ID" value="KAF1983385.1"/>
    <property type="molecule type" value="Genomic_DNA"/>
</dbReference>
<organism evidence="1 2">
    <name type="scientific">Aulographum hederae CBS 113979</name>
    <dbReference type="NCBI Taxonomy" id="1176131"/>
    <lineage>
        <taxon>Eukaryota</taxon>
        <taxon>Fungi</taxon>
        <taxon>Dikarya</taxon>
        <taxon>Ascomycota</taxon>
        <taxon>Pezizomycotina</taxon>
        <taxon>Dothideomycetes</taxon>
        <taxon>Pleosporomycetidae</taxon>
        <taxon>Aulographales</taxon>
        <taxon>Aulographaceae</taxon>
    </lineage>
</organism>
<feature type="non-terminal residue" evidence="1">
    <location>
        <position position="1"/>
    </location>
</feature>